<dbReference type="STRING" id="7574.A0A1S3HB42"/>
<dbReference type="InterPro" id="IPR016135">
    <property type="entry name" value="UBQ-conjugating_enzyme/RWD"/>
</dbReference>
<evidence type="ECO:0000256" key="1">
    <source>
        <dbReference type="SAM" id="Coils"/>
    </source>
</evidence>
<evidence type="ECO:0000259" key="2">
    <source>
        <dbReference type="PROSITE" id="PS50908"/>
    </source>
</evidence>
<dbReference type="RefSeq" id="XP_013383262.1">
    <property type="nucleotide sequence ID" value="XM_013527808.1"/>
</dbReference>
<sequence>MTDYKEEQDNEIEALESIYPDEIKVLSTEPYTFTVDINITDSPNENHEDESVSITVQFTYTPSYPDEGPLIEIVNANNLDDQETDSLLQFMQSQVEENLGMVMVFSIVSATQEKLTEMREERKKRKEEERERKARELEELEQKKFEGTKVTIETFLAWKTAFDAELAEAKRKAGLQREVSKKLTGRELFMRDSTMDDSDIKFLEGEEGDAVEVDESLFEDLDDLDIDEDEDVTT</sequence>
<dbReference type="Gene3D" id="3.10.110.10">
    <property type="entry name" value="Ubiquitin Conjugating Enzyme"/>
    <property type="match status" value="1"/>
</dbReference>
<dbReference type="Proteomes" id="UP000085678">
    <property type="component" value="Unplaced"/>
</dbReference>
<evidence type="ECO:0000313" key="4">
    <source>
        <dbReference type="RefSeq" id="XP_013383262.1"/>
    </source>
</evidence>
<dbReference type="SMART" id="SM00591">
    <property type="entry name" value="RWD"/>
    <property type="match status" value="1"/>
</dbReference>
<dbReference type="AlphaFoldDB" id="A0A1S3HB42"/>
<name>A0A1S3HB42_LINAN</name>
<proteinExistence type="predicted"/>
<dbReference type="Pfam" id="PF16543">
    <property type="entry name" value="DFRP_C"/>
    <property type="match status" value="1"/>
</dbReference>
<feature type="coiled-coil region" evidence="1">
    <location>
        <begin position="108"/>
        <end position="146"/>
    </location>
</feature>
<dbReference type="PROSITE" id="PS50908">
    <property type="entry name" value="RWD"/>
    <property type="match status" value="1"/>
</dbReference>
<gene>
    <name evidence="4" type="primary">LOC106153733</name>
</gene>
<dbReference type="KEGG" id="lak:106153733"/>
<dbReference type="FunFam" id="3.10.110.10:FF:000075">
    <property type="entry name" value="RWD domain-containing protein (Gir2)"/>
    <property type="match status" value="1"/>
</dbReference>
<keyword evidence="1" id="KW-0175">Coiled coil</keyword>
<accession>A0A1S3HB42</accession>
<organism evidence="3 4">
    <name type="scientific">Lingula anatina</name>
    <name type="common">Brachiopod</name>
    <name type="synonym">Lingula unguis</name>
    <dbReference type="NCBI Taxonomy" id="7574"/>
    <lineage>
        <taxon>Eukaryota</taxon>
        <taxon>Metazoa</taxon>
        <taxon>Spiralia</taxon>
        <taxon>Lophotrochozoa</taxon>
        <taxon>Brachiopoda</taxon>
        <taxon>Linguliformea</taxon>
        <taxon>Lingulata</taxon>
        <taxon>Lingulida</taxon>
        <taxon>Linguloidea</taxon>
        <taxon>Lingulidae</taxon>
        <taxon>Lingula</taxon>
    </lineage>
</organism>
<feature type="domain" description="RWD" evidence="2">
    <location>
        <begin position="10"/>
        <end position="118"/>
    </location>
</feature>
<dbReference type="PANTHER" id="PTHR12292">
    <property type="entry name" value="RWD DOMAIN-CONTAINING PROTEIN"/>
    <property type="match status" value="1"/>
</dbReference>
<keyword evidence="3" id="KW-1185">Reference proteome</keyword>
<dbReference type="CDD" id="cd23816">
    <property type="entry name" value="RWD_RWDD1"/>
    <property type="match status" value="1"/>
</dbReference>
<dbReference type="InParanoid" id="A0A1S3HB42"/>
<dbReference type="InterPro" id="IPR040213">
    <property type="entry name" value="GIR2-like"/>
</dbReference>
<dbReference type="OrthoDB" id="277175at2759"/>
<dbReference type="GeneID" id="106153733"/>
<dbReference type="Pfam" id="PF05773">
    <property type="entry name" value="RWD"/>
    <property type="match status" value="1"/>
</dbReference>
<dbReference type="InterPro" id="IPR032378">
    <property type="entry name" value="ZC3H15/TMA46_C"/>
</dbReference>
<dbReference type="InterPro" id="IPR006575">
    <property type="entry name" value="RWD_dom"/>
</dbReference>
<protein>
    <submittedName>
        <fullName evidence="4">RWD domain-containing protein 1</fullName>
    </submittedName>
</protein>
<dbReference type="FunCoup" id="A0A1S3HB42">
    <property type="interactions" value="1103"/>
</dbReference>
<reference evidence="4" key="1">
    <citation type="submission" date="2025-08" db="UniProtKB">
        <authorList>
            <consortium name="RefSeq"/>
        </authorList>
    </citation>
    <scope>IDENTIFICATION</scope>
    <source>
        <tissue evidence="4">Gonads</tissue>
    </source>
</reference>
<evidence type="ECO:0000313" key="3">
    <source>
        <dbReference type="Proteomes" id="UP000085678"/>
    </source>
</evidence>
<dbReference type="SUPFAM" id="SSF54495">
    <property type="entry name" value="UBC-like"/>
    <property type="match status" value="1"/>
</dbReference>